<name>A0ABW7YTR5_9ACTN</name>
<comment type="caution">
    <text evidence="3">The sequence shown here is derived from an EMBL/GenBank/DDBJ whole genome shotgun (WGS) entry which is preliminary data.</text>
</comment>
<keyword evidence="4" id="KW-1185">Reference proteome</keyword>
<feature type="domain" description="Peptidase C51" evidence="2">
    <location>
        <begin position="38"/>
        <end position="123"/>
    </location>
</feature>
<feature type="region of interest" description="Disordered" evidence="1">
    <location>
        <begin position="195"/>
        <end position="258"/>
    </location>
</feature>
<feature type="region of interest" description="Disordered" evidence="1">
    <location>
        <begin position="308"/>
        <end position="329"/>
    </location>
</feature>
<evidence type="ECO:0000256" key="1">
    <source>
        <dbReference type="SAM" id="MobiDB-lite"/>
    </source>
</evidence>
<feature type="compositionally biased region" description="Basic and acidic residues" evidence="1">
    <location>
        <begin position="153"/>
        <end position="166"/>
    </location>
</feature>
<dbReference type="InterPro" id="IPR007921">
    <property type="entry name" value="CHAP_dom"/>
</dbReference>
<dbReference type="RefSeq" id="WP_397081916.1">
    <property type="nucleotide sequence ID" value="NZ_JBITGY010000003.1"/>
</dbReference>
<protein>
    <submittedName>
        <fullName evidence="3">CHAP domain-containing protein</fullName>
    </submittedName>
</protein>
<dbReference type="Pfam" id="PF05257">
    <property type="entry name" value="CHAP"/>
    <property type="match status" value="1"/>
</dbReference>
<proteinExistence type="predicted"/>
<accession>A0ABW7YTR5</accession>
<dbReference type="Gene3D" id="3.90.1720.10">
    <property type="entry name" value="endopeptidase domain like (from Nostoc punctiforme)"/>
    <property type="match status" value="1"/>
</dbReference>
<dbReference type="Proteomes" id="UP001612741">
    <property type="component" value="Unassembled WGS sequence"/>
</dbReference>
<feature type="region of interest" description="Disordered" evidence="1">
    <location>
        <begin position="650"/>
        <end position="675"/>
    </location>
</feature>
<organism evidence="3 4">
    <name type="scientific">Nonomuraea typhae</name>
    <dbReference type="NCBI Taxonomy" id="2603600"/>
    <lineage>
        <taxon>Bacteria</taxon>
        <taxon>Bacillati</taxon>
        <taxon>Actinomycetota</taxon>
        <taxon>Actinomycetes</taxon>
        <taxon>Streptosporangiales</taxon>
        <taxon>Streptosporangiaceae</taxon>
        <taxon>Nonomuraea</taxon>
    </lineage>
</organism>
<dbReference type="InterPro" id="IPR038765">
    <property type="entry name" value="Papain-like_cys_pep_sf"/>
</dbReference>
<feature type="region of interest" description="Disordered" evidence="1">
    <location>
        <begin position="592"/>
        <end position="615"/>
    </location>
</feature>
<reference evidence="3 4" key="1">
    <citation type="submission" date="2024-10" db="EMBL/GenBank/DDBJ databases">
        <title>The Natural Products Discovery Center: Release of the First 8490 Sequenced Strains for Exploring Actinobacteria Biosynthetic Diversity.</title>
        <authorList>
            <person name="Kalkreuter E."/>
            <person name="Kautsar S.A."/>
            <person name="Yang D."/>
            <person name="Bader C.D."/>
            <person name="Teijaro C.N."/>
            <person name="Fluegel L."/>
            <person name="Davis C.M."/>
            <person name="Simpson J.R."/>
            <person name="Lauterbach L."/>
            <person name="Steele A.D."/>
            <person name="Gui C."/>
            <person name="Meng S."/>
            <person name="Li G."/>
            <person name="Viehrig K."/>
            <person name="Ye F."/>
            <person name="Su P."/>
            <person name="Kiefer A.F."/>
            <person name="Nichols A."/>
            <person name="Cepeda A.J."/>
            <person name="Yan W."/>
            <person name="Fan B."/>
            <person name="Jiang Y."/>
            <person name="Adhikari A."/>
            <person name="Zheng C.-J."/>
            <person name="Schuster L."/>
            <person name="Cowan T.M."/>
            <person name="Smanski M.J."/>
            <person name="Chevrette M.G."/>
            <person name="De Carvalho L.P.S."/>
            <person name="Shen B."/>
        </authorList>
    </citation>
    <scope>NUCLEOTIDE SEQUENCE [LARGE SCALE GENOMIC DNA]</scope>
    <source>
        <strain evidence="3 4">NPDC050545</strain>
    </source>
</reference>
<dbReference type="SUPFAM" id="SSF54001">
    <property type="entry name" value="Cysteine proteinases"/>
    <property type="match status" value="1"/>
</dbReference>
<evidence type="ECO:0000313" key="3">
    <source>
        <dbReference type="EMBL" id="MFI6498689.1"/>
    </source>
</evidence>
<evidence type="ECO:0000313" key="4">
    <source>
        <dbReference type="Proteomes" id="UP001612741"/>
    </source>
</evidence>
<feature type="region of interest" description="Disordered" evidence="1">
    <location>
        <begin position="474"/>
        <end position="551"/>
    </location>
</feature>
<gene>
    <name evidence="3" type="ORF">ACIBG2_14960</name>
</gene>
<evidence type="ECO:0000259" key="2">
    <source>
        <dbReference type="Pfam" id="PF05257"/>
    </source>
</evidence>
<feature type="region of interest" description="Disordered" evidence="1">
    <location>
        <begin position="153"/>
        <end position="182"/>
    </location>
</feature>
<dbReference type="EMBL" id="JBITGY010000003">
    <property type="protein sequence ID" value="MFI6498689.1"/>
    <property type="molecule type" value="Genomic_DNA"/>
</dbReference>
<feature type="compositionally biased region" description="Polar residues" evidence="1">
    <location>
        <begin position="223"/>
        <end position="233"/>
    </location>
</feature>
<sequence>MKKFIDLLESELGYKEKADDYTKFGDWYGKNIEFDADYSSAPWCDMYLSWAAAKLGYEDFVGQFAWTVAHAKWFKEQDAWGKTPKVGALVFYDWKGGDDVDGIDHVGIVTRVEGNTIYTIEGNIDGGLAKRKERDTSKVVGYGYPDKIKARLEREAAQQKAEEETKASTGLPTDADASPADIGGLTALIPQTAPEEAHPPMAAPAPRNTAKTPVAPKSDAQKPATQKQTTKPRTGSPAPEATPKKGKHAKPATADTSAATTAPLPVVVDAKPAATDSVLGTPALVGSALIAALAVLAVAKTRAIRVRPAAATPAKPAPKRGRRRRPRRGLLTPALATTRPAEALDLSPAVTGLATPDLTTSDLTGTELTGAELKALTTAELTATTSREPAVVAGAELAGAGQARATLAGSRGAGGSLESGAVLDRPRGSVAAQMEAKAAGLDRFGTPLDLSALSASGEDAVWTKGAGQALNAALRREEGLPAEAPRRPGRRRRGEAPVHHKTARTGRESLPAWDEPSHPMGRPGDAIQPATRDSAHSGTWPEQPVETSHYEFSADTGALPRFTDPVELDLEQLTAMALENLDAATARAVAPFDPFTPPGKASAQYHGRRRRQEVPADLDAAQTAALRGRRHRSSIPTVVIGDILDTPEAFTQDAPLRGRRHRRAEAPVLSGRHGA</sequence>
<feature type="compositionally biased region" description="Basic residues" evidence="1">
    <location>
        <begin position="317"/>
        <end position="328"/>
    </location>
</feature>
<feature type="compositionally biased region" description="Basic residues" evidence="1">
    <location>
        <begin position="487"/>
        <end position="504"/>
    </location>
</feature>